<keyword evidence="1" id="KW-0812">Transmembrane</keyword>
<proteinExistence type="predicted"/>
<evidence type="ECO:0000313" key="2">
    <source>
        <dbReference type="EMBL" id="OCT89664.1"/>
    </source>
</evidence>
<sequence length="100" mass="11872">MLINNLNQHLIRNKGKAQYLIKYIYLYNILYIFPQHLIGYILALTTSSPSKVFFCIFKGQNPYSMQFRYGTIPYYFPDTFLLLKCQGIVDKFCSKYSRNC</sequence>
<dbReference type="AlphaFoldDB" id="A0A974DCN8"/>
<accession>A0A974DCN8</accession>
<organism evidence="2 3">
    <name type="scientific">Xenopus laevis</name>
    <name type="common">African clawed frog</name>
    <dbReference type="NCBI Taxonomy" id="8355"/>
    <lineage>
        <taxon>Eukaryota</taxon>
        <taxon>Metazoa</taxon>
        <taxon>Chordata</taxon>
        <taxon>Craniata</taxon>
        <taxon>Vertebrata</taxon>
        <taxon>Euteleostomi</taxon>
        <taxon>Amphibia</taxon>
        <taxon>Batrachia</taxon>
        <taxon>Anura</taxon>
        <taxon>Pipoidea</taxon>
        <taxon>Pipidae</taxon>
        <taxon>Xenopodinae</taxon>
        <taxon>Xenopus</taxon>
        <taxon>Xenopus</taxon>
    </lineage>
</organism>
<keyword evidence="1" id="KW-0472">Membrane</keyword>
<protein>
    <submittedName>
        <fullName evidence="2">Uncharacterized protein</fullName>
    </submittedName>
</protein>
<gene>
    <name evidence="2" type="ORF">XELAEV_18018282mg</name>
</gene>
<evidence type="ECO:0000313" key="3">
    <source>
        <dbReference type="Proteomes" id="UP000694892"/>
    </source>
</evidence>
<evidence type="ECO:0000256" key="1">
    <source>
        <dbReference type="SAM" id="Phobius"/>
    </source>
</evidence>
<keyword evidence="1" id="KW-1133">Transmembrane helix</keyword>
<reference evidence="3" key="1">
    <citation type="journal article" date="2016" name="Nature">
        <title>Genome evolution in the allotetraploid frog Xenopus laevis.</title>
        <authorList>
            <person name="Session A.M."/>
            <person name="Uno Y."/>
            <person name="Kwon T."/>
            <person name="Chapman J.A."/>
            <person name="Toyoda A."/>
            <person name="Takahashi S."/>
            <person name="Fukui A."/>
            <person name="Hikosaka A."/>
            <person name="Suzuki A."/>
            <person name="Kondo M."/>
            <person name="van Heeringen S.J."/>
            <person name="Quigley I."/>
            <person name="Heinz S."/>
            <person name="Ogino H."/>
            <person name="Ochi H."/>
            <person name="Hellsten U."/>
            <person name="Lyons J.B."/>
            <person name="Simakov O."/>
            <person name="Putnam N."/>
            <person name="Stites J."/>
            <person name="Kuroki Y."/>
            <person name="Tanaka T."/>
            <person name="Michiue T."/>
            <person name="Watanabe M."/>
            <person name="Bogdanovic O."/>
            <person name="Lister R."/>
            <person name="Georgiou G."/>
            <person name="Paranjpe S.S."/>
            <person name="van Kruijsbergen I."/>
            <person name="Shu S."/>
            <person name="Carlson J."/>
            <person name="Kinoshita T."/>
            <person name="Ohta Y."/>
            <person name="Mawaribuchi S."/>
            <person name="Jenkins J."/>
            <person name="Grimwood J."/>
            <person name="Schmutz J."/>
            <person name="Mitros T."/>
            <person name="Mozaffari S.V."/>
            <person name="Suzuki Y."/>
            <person name="Haramoto Y."/>
            <person name="Yamamoto T.S."/>
            <person name="Takagi C."/>
            <person name="Heald R."/>
            <person name="Miller K."/>
            <person name="Haudenschild C."/>
            <person name="Kitzman J."/>
            <person name="Nakayama T."/>
            <person name="Izutsu Y."/>
            <person name="Robert J."/>
            <person name="Fortriede J."/>
            <person name="Burns K."/>
            <person name="Lotay V."/>
            <person name="Karimi K."/>
            <person name="Yasuoka Y."/>
            <person name="Dichmann D.S."/>
            <person name="Flajnik M.F."/>
            <person name="Houston D.W."/>
            <person name="Shendure J."/>
            <person name="DuPasquier L."/>
            <person name="Vize P.D."/>
            <person name="Zorn A.M."/>
            <person name="Ito M."/>
            <person name="Marcotte E.M."/>
            <person name="Wallingford J.B."/>
            <person name="Ito Y."/>
            <person name="Asashima M."/>
            <person name="Ueno N."/>
            <person name="Matsuda Y."/>
            <person name="Veenstra G.J."/>
            <person name="Fujiyama A."/>
            <person name="Harland R.M."/>
            <person name="Taira M."/>
            <person name="Rokhsar D.S."/>
        </authorList>
    </citation>
    <scope>NUCLEOTIDE SEQUENCE [LARGE SCALE GENOMIC DNA]</scope>
    <source>
        <strain evidence="3">J</strain>
    </source>
</reference>
<dbReference type="Proteomes" id="UP000694892">
    <property type="component" value="Chromosome 3L"/>
</dbReference>
<feature type="transmembrane region" description="Helical" evidence="1">
    <location>
        <begin position="20"/>
        <end position="43"/>
    </location>
</feature>
<name>A0A974DCN8_XENLA</name>
<dbReference type="EMBL" id="CM004470">
    <property type="protein sequence ID" value="OCT89664.1"/>
    <property type="molecule type" value="Genomic_DNA"/>
</dbReference>